<reference evidence="1" key="1">
    <citation type="submission" date="2020-03" db="EMBL/GenBank/DDBJ databases">
        <authorList>
            <person name="Weist P."/>
        </authorList>
    </citation>
    <scope>NUCLEOTIDE SEQUENCE</scope>
</reference>
<dbReference type="Proteomes" id="UP001153269">
    <property type="component" value="Unassembled WGS sequence"/>
</dbReference>
<evidence type="ECO:0000313" key="1">
    <source>
        <dbReference type="EMBL" id="CAB1433300.1"/>
    </source>
</evidence>
<dbReference type="EMBL" id="CADEAL010001551">
    <property type="protein sequence ID" value="CAB1433300.1"/>
    <property type="molecule type" value="Genomic_DNA"/>
</dbReference>
<sequence>MNYTFGRTRTLVQTTFHLNQPQELALFHSEETVKSHVSPTHLQMIPTDHLMQSESPGGLPSTSQIIQFDHVIIICLFTCLSALPETCLIHIGLITACHAGLCILPARRPASCSLPNAKCNNHA</sequence>
<comment type="caution">
    <text evidence="1">The sequence shown here is derived from an EMBL/GenBank/DDBJ whole genome shotgun (WGS) entry which is preliminary data.</text>
</comment>
<dbReference type="AlphaFoldDB" id="A0A9N7UMD2"/>
<proteinExistence type="predicted"/>
<protein>
    <submittedName>
        <fullName evidence="1">Uncharacterized protein</fullName>
    </submittedName>
</protein>
<gene>
    <name evidence="1" type="ORF">PLEPLA_LOCUS21390</name>
</gene>
<accession>A0A9N7UMD2</accession>
<name>A0A9N7UMD2_PLEPL</name>
<keyword evidence="2" id="KW-1185">Reference proteome</keyword>
<organism evidence="1 2">
    <name type="scientific">Pleuronectes platessa</name>
    <name type="common">European plaice</name>
    <dbReference type="NCBI Taxonomy" id="8262"/>
    <lineage>
        <taxon>Eukaryota</taxon>
        <taxon>Metazoa</taxon>
        <taxon>Chordata</taxon>
        <taxon>Craniata</taxon>
        <taxon>Vertebrata</taxon>
        <taxon>Euteleostomi</taxon>
        <taxon>Actinopterygii</taxon>
        <taxon>Neopterygii</taxon>
        <taxon>Teleostei</taxon>
        <taxon>Neoteleostei</taxon>
        <taxon>Acanthomorphata</taxon>
        <taxon>Carangaria</taxon>
        <taxon>Pleuronectiformes</taxon>
        <taxon>Pleuronectoidei</taxon>
        <taxon>Pleuronectidae</taxon>
        <taxon>Pleuronectes</taxon>
    </lineage>
</organism>
<evidence type="ECO:0000313" key="2">
    <source>
        <dbReference type="Proteomes" id="UP001153269"/>
    </source>
</evidence>